<comment type="caution">
    <text evidence="2">The sequence shown here is derived from an EMBL/GenBank/DDBJ whole genome shotgun (WGS) entry which is preliminary data.</text>
</comment>
<feature type="domain" description="Hydantoinase B/oxoprolinase" evidence="1">
    <location>
        <begin position="4"/>
        <end position="508"/>
    </location>
</feature>
<sequence length="518" mass="55300">MNTDVVAVSLFTHRLAAICEEMGAVLRHSAVSPNIRDREDYSCALFDRSGALVSQAAHIPVHLGSMAFAMREVTGRFHWQEGDVVVFNDPRLGGTHLPDITVVMPVFIQGELAGFSAARAHHADIGGRSPGSMGLETRLEDEGLVIAPCYWFKAGQEQGALMDAFRQRVRSVDERLADLAAQRAACAIGARRLAGFAPQWLATMFHALMQVSSRYGQQCIAAIPDGIYRFEDVLEDDGCGSGTLVIRVCVTIDGERAHVDFTGSAAQTAGPVNCPLAVTAASVFYVFRCLMPAHVPQTAAIFEPITLTAVAGSLVNAGEGAAVAAGNVETSQRIVDVMLGALAQALPERIPAAAQGTMNNVIFGSAEWVYYETLAGGMGAHAAGAGVSAVQCHMTNTKNSSVEVLEMHYPLRVRTYGVRRGSGGEGMYRGGDGLVREWEVLQECHLSLLSERRQTAPFGLAGGEDGSSGRNMLYHHGAWRSLPAKCTQTLVSGDVLRVETPGGGGYGSRLKNRQQKDI</sequence>
<evidence type="ECO:0000259" key="1">
    <source>
        <dbReference type="Pfam" id="PF02538"/>
    </source>
</evidence>
<protein>
    <submittedName>
        <fullName evidence="2">Hydantoinase B/oxoprolinase family protein</fullName>
    </submittedName>
</protein>
<dbReference type="GO" id="GO:0017168">
    <property type="term" value="F:5-oxoprolinase (ATP-hydrolyzing) activity"/>
    <property type="evidence" value="ECO:0007669"/>
    <property type="project" value="TreeGrafter"/>
</dbReference>
<evidence type="ECO:0000313" key="2">
    <source>
        <dbReference type="EMBL" id="TLS67970.1"/>
    </source>
</evidence>
<dbReference type="Pfam" id="PF02538">
    <property type="entry name" value="Hydantoinase_B"/>
    <property type="match status" value="1"/>
</dbReference>
<dbReference type="PANTHER" id="PTHR11365">
    <property type="entry name" value="5-OXOPROLINASE RELATED"/>
    <property type="match status" value="1"/>
</dbReference>
<proteinExistence type="predicted"/>
<gene>
    <name evidence="2" type="ORF">FEF65_05875</name>
</gene>
<evidence type="ECO:0000313" key="3">
    <source>
        <dbReference type="Proteomes" id="UP000306585"/>
    </source>
</evidence>
<organism evidence="2 3">
    <name type="scientific">Mariprofundus erugo</name>
    <dbReference type="NCBI Taxonomy" id="2528639"/>
    <lineage>
        <taxon>Bacteria</taxon>
        <taxon>Pseudomonadati</taxon>
        <taxon>Pseudomonadota</taxon>
        <taxon>Candidatius Mariprofundia</taxon>
        <taxon>Mariprofundales</taxon>
        <taxon>Mariprofundaceae</taxon>
        <taxon>Mariprofundus</taxon>
    </lineage>
</organism>
<name>A0A5R9GPS7_9PROT</name>
<dbReference type="InterPro" id="IPR003692">
    <property type="entry name" value="Hydantoinase_B"/>
</dbReference>
<dbReference type="GO" id="GO:0006749">
    <property type="term" value="P:glutathione metabolic process"/>
    <property type="evidence" value="ECO:0007669"/>
    <property type="project" value="TreeGrafter"/>
</dbReference>
<dbReference type="InterPro" id="IPR045079">
    <property type="entry name" value="Oxoprolinase-like"/>
</dbReference>
<dbReference type="AlphaFoldDB" id="A0A5R9GPS7"/>
<dbReference type="PANTHER" id="PTHR11365:SF23">
    <property type="entry name" value="HYPOTHETICAL 5-OXOPROLINASE (EUROFUNG)-RELATED"/>
    <property type="match status" value="1"/>
</dbReference>
<dbReference type="EMBL" id="VBRY01000004">
    <property type="protein sequence ID" value="TLS67970.1"/>
    <property type="molecule type" value="Genomic_DNA"/>
</dbReference>
<keyword evidence="3" id="KW-1185">Reference proteome</keyword>
<dbReference type="RefSeq" id="WP_138238867.1">
    <property type="nucleotide sequence ID" value="NZ_VBRY01000004.1"/>
</dbReference>
<accession>A0A5R9GPS7</accession>
<dbReference type="GO" id="GO:0005829">
    <property type="term" value="C:cytosol"/>
    <property type="evidence" value="ECO:0007669"/>
    <property type="project" value="TreeGrafter"/>
</dbReference>
<dbReference type="Proteomes" id="UP000306585">
    <property type="component" value="Unassembled WGS sequence"/>
</dbReference>
<reference evidence="2 3" key="1">
    <citation type="journal article" date="2019" name="Appl. Environ. Microbiol.">
        <title>Environmental Evidence and Genomic Insight of Iron-oxidizing Bacteria Preference Towards More Corrosion Resistant Stainless Steel at Higher Salinities.</title>
        <authorList>
            <person name="Garrison C.E."/>
            <person name="Price K.A."/>
            <person name="Field E.K."/>
        </authorList>
    </citation>
    <scope>NUCLEOTIDE SEQUENCE [LARGE SCALE GENOMIC DNA]</scope>
    <source>
        <strain evidence="2 3">P3</strain>
    </source>
</reference>